<dbReference type="Proteomes" id="UP000317557">
    <property type="component" value="Unassembled WGS sequence"/>
</dbReference>
<keyword evidence="2" id="KW-1185">Reference proteome</keyword>
<evidence type="ECO:0000313" key="2">
    <source>
        <dbReference type="Proteomes" id="UP000317557"/>
    </source>
</evidence>
<organism evidence="1 2">
    <name type="scientific">Gracilimonas mengyeensis</name>
    <dbReference type="NCBI Taxonomy" id="1302730"/>
    <lineage>
        <taxon>Bacteria</taxon>
        <taxon>Pseudomonadati</taxon>
        <taxon>Balneolota</taxon>
        <taxon>Balneolia</taxon>
        <taxon>Balneolales</taxon>
        <taxon>Balneolaceae</taxon>
        <taxon>Gracilimonas</taxon>
    </lineage>
</organism>
<accession>A0A521DFS1</accession>
<dbReference type="AlphaFoldDB" id="A0A521DFS1"/>
<evidence type="ECO:0000313" key="1">
    <source>
        <dbReference type="EMBL" id="SMO70553.1"/>
    </source>
</evidence>
<gene>
    <name evidence="1" type="ORF">SAMN06265219_108153</name>
</gene>
<proteinExistence type="predicted"/>
<name>A0A521DFS1_9BACT</name>
<protein>
    <submittedName>
        <fullName evidence="1">Uncharacterized protein</fullName>
    </submittedName>
</protein>
<reference evidence="1 2" key="1">
    <citation type="submission" date="2017-05" db="EMBL/GenBank/DDBJ databases">
        <authorList>
            <person name="Varghese N."/>
            <person name="Submissions S."/>
        </authorList>
    </citation>
    <scope>NUCLEOTIDE SEQUENCE [LARGE SCALE GENOMIC DNA]</scope>
    <source>
        <strain evidence="1 2">DSM 21985</strain>
    </source>
</reference>
<dbReference type="EMBL" id="FXTP01000008">
    <property type="protein sequence ID" value="SMO70553.1"/>
    <property type="molecule type" value="Genomic_DNA"/>
</dbReference>
<sequence length="43" mass="5234">MSFCKADKIISEIKSYEYYLWEIEEIIQNPDLYKCLSQNALHY</sequence>